<dbReference type="RefSeq" id="WP_169938263.1">
    <property type="nucleotide sequence ID" value="NZ_CP048833.1"/>
</dbReference>
<name>A0A7Z3GQ97_9PSED</name>
<sequence>MTTGQTFELRLQSFVVGWEFDGTLEKLTSNPGNELGVFITVNKSRPGTGAVVAAPAPPVAQPPAVAKPAVQPPVAAKPVAPAAPAPAVPAVAAVVPVAAPAVVPLAVTPPVIAQAQEATKATPVQGGTQTNPVERRLVYVTDSTLPRTDMNGANLLVYSDTYDGSDYTISFEVVEFDADGFDQFAGIARELAKAAQESGISANLPYSALLTKVGTAMFNSIKRNDKVAFYKTSLLPCDSVVGDQKSVFLKAGEFGVVRVPQENHIVDWSDLAFEPNTNRVKFPDSRADSISYMLFSVYRRK</sequence>
<gene>
    <name evidence="1" type="ORF">G4G71_13310</name>
</gene>
<proteinExistence type="predicted"/>
<dbReference type="EMBL" id="CP048833">
    <property type="protein sequence ID" value="QJP08808.1"/>
    <property type="molecule type" value="Genomic_DNA"/>
</dbReference>
<dbReference type="KEGG" id="pmui:G4G71_13310"/>
<evidence type="ECO:0000313" key="2">
    <source>
        <dbReference type="Proteomes" id="UP000502549"/>
    </source>
</evidence>
<keyword evidence="2" id="KW-1185">Reference proteome</keyword>
<dbReference type="AlphaFoldDB" id="A0A7Z3GQ97"/>
<accession>A0A7Z3GQ97</accession>
<reference evidence="1 2" key="1">
    <citation type="submission" date="2020-02" db="EMBL/GenBank/DDBJ databases">
        <title>Complete genome sequence of Pseudomonas multiresinivorans ORNL1.</title>
        <authorList>
            <person name="Podar M."/>
        </authorList>
    </citation>
    <scope>NUCLEOTIDE SEQUENCE [LARGE SCALE GENOMIC DNA]</scope>
    <source>
        <strain evidence="2">populi</strain>
    </source>
</reference>
<dbReference type="Proteomes" id="UP000502549">
    <property type="component" value="Chromosome"/>
</dbReference>
<organism evidence="1 2">
    <name type="scientific">Pseudomonas multiresinivorans</name>
    <dbReference type="NCBI Taxonomy" id="95301"/>
    <lineage>
        <taxon>Bacteria</taxon>
        <taxon>Pseudomonadati</taxon>
        <taxon>Pseudomonadota</taxon>
        <taxon>Gammaproteobacteria</taxon>
        <taxon>Pseudomonadales</taxon>
        <taxon>Pseudomonadaceae</taxon>
        <taxon>Pseudomonas</taxon>
    </lineage>
</organism>
<evidence type="ECO:0000313" key="1">
    <source>
        <dbReference type="EMBL" id="QJP08808.1"/>
    </source>
</evidence>
<protein>
    <submittedName>
        <fullName evidence="1">Uncharacterized protein</fullName>
    </submittedName>
</protein>